<keyword evidence="1" id="KW-1133">Transmembrane helix</keyword>
<protein>
    <submittedName>
        <fullName evidence="3">TlpA family protein disulfide reductase</fullName>
    </submittedName>
</protein>
<dbReference type="PANTHER" id="PTHR42852">
    <property type="entry name" value="THIOL:DISULFIDE INTERCHANGE PROTEIN DSBE"/>
    <property type="match status" value="1"/>
</dbReference>
<comment type="caution">
    <text evidence="3">The sequence shown here is derived from an EMBL/GenBank/DDBJ whole genome shotgun (WGS) entry which is preliminary data.</text>
</comment>
<evidence type="ECO:0000313" key="4">
    <source>
        <dbReference type="Proteomes" id="UP000267049"/>
    </source>
</evidence>
<dbReference type="RefSeq" id="WP_123087983.1">
    <property type="nucleotide sequence ID" value="NZ_RIBS01000004.1"/>
</dbReference>
<accession>A0A3M8SSQ3</accession>
<gene>
    <name evidence="3" type="ORF">EER27_10140</name>
</gene>
<evidence type="ECO:0000256" key="1">
    <source>
        <dbReference type="SAM" id="Phobius"/>
    </source>
</evidence>
<dbReference type="InterPro" id="IPR013766">
    <property type="entry name" value="Thioredoxin_domain"/>
</dbReference>
<dbReference type="CDD" id="cd02966">
    <property type="entry name" value="TlpA_like_family"/>
    <property type="match status" value="1"/>
</dbReference>
<feature type="domain" description="Thioredoxin" evidence="2">
    <location>
        <begin position="42"/>
        <end position="182"/>
    </location>
</feature>
<dbReference type="SUPFAM" id="SSF52833">
    <property type="entry name" value="Thioredoxin-like"/>
    <property type="match status" value="1"/>
</dbReference>
<proteinExistence type="predicted"/>
<dbReference type="EMBL" id="RIBS01000004">
    <property type="protein sequence ID" value="RNF83725.1"/>
    <property type="molecule type" value="Genomic_DNA"/>
</dbReference>
<keyword evidence="1" id="KW-0812">Transmembrane</keyword>
<dbReference type="PROSITE" id="PS51257">
    <property type="entry name" value="PROKAR_LIPOPROTEIN"/>
    <property type="match status" value="1"/>
</dbReference>
<dbReference type="Gene3D" id="3.40.30.10">
    <property type="entry name" value="Glutaredoxin"/>
    <property type="match status" value="1"/>
</dbReference>
<sequence length="196" mass="21502">MQRNWIAYVLLLAACALVVLLSVQNRQLREGYDALVDAGRRPQVGSWLPATHTTTLDGQPVTLGAARGRHQVLYFFDPACPICEASLPAVRALALALRDAPQGQVELLGIAQPPRQAVDDYVRSRGLDFPVVLSAPKTLSLYDITVVPLLVVVDRDGRVLFSHNGQLNTKEEVAKVLTVVRAMDRPIAVTTTRRMQ</sequence>
<reference evidence="3 4" key="1">
    <citation type="submission" date="2018-11" db="EMBL/GenBank/DDBJ databases">
        <title>Lysobacter cryohumiis sp. nov., isolated from soil in the Tianshan Mountains, Xinjiang, China.</title>
        <authorList>
            <person name="Luo Y."/>
            <person name="Sheng H."/>
        </authorList>
    </citation>
    <scope>NUCLEOTIDE SEQUENCE [LARGE SCALE GENOMIC DNA]</scope>
    <source>
        <strain evidence="3 4">ZS60</strain>
    </source>
</reference>
<name>A0A3M8SSQ3_9GAMM</name>
<keyword evidence="1" id="KW-0472">Membrane</keyword>
<organism evidence="3 4">
    <name type="scientific">Montanilutibacter psychrotolerans</name>
    <dbReference type="NCBI Taxonomy" id="1327343"/>
    <lineage>
        <taxon>Bacteria</taxon>
        <taxon>Pseudomonadati</taxon>
        <taxon>Pseudomonadota</taxon>
        <taxon>Gammaproteobacteria</taxon>
        <taxon>Lysobacterales</taxon>
        <taxon>Lysobacteraceae</taxon>
        <taxon>Montanilutibacter</taxon>
    </lineage>
</organism>
<dbReference type="AlphaFoldDB" id="A0A3M8SSQ3"/>
<dbReference type="Proteomes" id="UP000267049">
    <property type="component" value="Unassembled WGS sequence"/>
</dbReference>
<dbReference type="OrthoDB" id="462848at2"/>
<dbReference type="Pfam" id="PF08534">
    <property type="entry name" value="Redoxin"/>
    <property type="match status" value="1"/>
</dbReference>
<keyword evidence="4" id="KW-1185">Reference proteome</keyword>
<evidence type="ECO:0000313" key="3">
    <source>
        <dbReference type="EMBL" id="RNF83725.1"/>
    </source>
</evidence>
<dbReference type="PROSITE" id="PS51352">
    <property type="entry name" value="THIOREDOXIN_2"/>
    <property type="match status" value="1"/>
</dbReference>
<dbReference type="InterPro" id="IPR050553">
    <property type="entry name" value="Thioredoxin_ResA/DsbE_sf"/>
</dbReference>
<evidence type="ECO:0000259" key="2">
    <source>
        <dbReference type="PROSITE" id="PS51352"/>
    </source>
</evidence>
<dbReference type="InterPro" id="IPR036249">
    <property type="entry name" value="Thioredoxin-like_sf"/>
</dbReference>
<dbReference type="PANTHER" id="PTHR42852:SF17">
    <property type="entry name" value="THIOREDOXIN-LIKE PROTEIN HI_1115"/>
    <property type="match status" value="1"/>
</dbReference>
<dbReference type="GO" id="GO:0016491">
    <property type="term" value="F:oxidoreductase activity"/>
    <property type="evidence" value="ECO:0007669"/>
    <property type="project" value="InterPro"/>
</dbReference>
<feature type="transmembrane region" description="Helical" evidence="1">
    <location>
        <begin position="6"/>
        <end position="23"/>
    </location>
</feature>
<dbReference type="InterPro" id="IPR013740">
    <property type="entry name" value="Redoxin"/>
</dbReference>